<evidence type="ECO:0000313" key="2">
    <source>
        <dbReference type="Proteomes" id="UP000268014"/>
    </source>
</evidence>
<dbReference type="AlphaFoldDB" id="A0A3P7U8Q8"/>
<evidence type="ECO:0008006" key="3">
    <source>
        <dbReference type="Google" id="ProtNLM"/>
    </source>
</evidence>
<evidence type="ECO:0000313" key="1">
    <source>
        <dbReference type="EMBL" id="VDO31220.1"/>
    </source>
</evidence>
<sequence length="154" mass="18093">MKSLPPVIVRTLARLLERTIDHNHTVKRLIVYHIHTVTRLIEVSEEYKMPLCLPCIDLKKAFDTVETGVVLEALGNQDDVVLITPNIEQAERMLAEFELSLWKSRLETKFNEDDVHEKNGLEARTIHWTTLTRDRDDGRGYWRPLEEIDDYRQI</sequence>
<dbReference type="EMBL" id="UZAF01016618">
    <property type="protein sequence ID" value="VDO31220.1"/>
    <property type="molecule type" value="Genomic_DNA"/>
</dbReference>
<keyword evidence="2" id="KW-1185">Reference proteome</keyword>
<accession>A0A3P7U8Q8</accession>
<gene>
    <name evidence="1" type="ORF">HPLM_LOCUS7198</name>
</gene>
<dbReference type="OrthoDB" id="10529603at2759"/>
<name>A0A3P7U8Q8_HAEPC</name>
<protein>
    <recommendedName>
        <fullName evidence="3">Reverse transcriptase domain-containing protein</fullName>
    </recommendedName>
</protein>
<proteinExistence type="predicted"/>
<reference evidence="1 2" key="1">
    <citation type="submission" date="2018-11" db="EMBL/GenBank/DDBJ databases">
        <authorList>
            <consortium name="Pathogen Informatics"/>
        </authorList>
    </citation>
    <scope>NUCLEOTIDE SEQUENCE [LARGE SCALE GENOMIC DNA]</scope>
    <source>
        <strain evidence="1 2">MHpl1</strain>
    </source>
</reference>
<dbReference type="Proteomes" id="UP000268014">
    <property type="component" value="Unassembled WGS sequence"/>
</dbReference>
<organism evidence="1 2">
    <name type="scientific">Haemonchus placei</name>
    <name type="common">Barber's pole worm</name>
    <dbReference type="NCBI Taxonomy" id="6290"/>
    <lineage>
        <taxon>Eukaryota</taxon>
        <taxon>Metazoa</taxon>
        <taxon>Ecdysozoa</taxon>
        <taxon>Nematoda</taxon>
        <taxon>Chromadorea</taxon>
        <taxon>Rhabditida</taxon>
        <taxon>Rhabditina</taxon>
        <taxon>Rhabditomorpha</taxon>
        <taxon>Strongyloidea</taxon>
        <taxon>Trichostrongylidae</taxon>
        <taxon>Haemonchus</taxon>
    </lineage>
</organism>